<proteinExistence type="predicted"/>
<feature type="non-terminal residue" evidence="1">
    <location>
        <position position="1"/>
    </location>
</feature>
<name>A0A7T8KF34_CALRO</name>
<organism evidence="1 2">
    <name type="scientific">Caligus rogercresseyi</name>
    <name type="common">Sea louse</name>
    <dbReference type="NCBI Taxonomy" id="217165"/>
    <lineage>
        <taxon>Eukaryota</taxon>
        <taxon>Metazoa</taxon>
        <taxon>Ecdysozoa</taxon>
        <taxon>Arthropoda</taxon>
        <taxon>Crustacea</taxon>
        <taxon>Multicrustacea</taxon>
        <taxon>Hexanauplia</taxon>
        <taxon>Copepoda</taxon>
        <taxon>Siphonostomatoida</taxon>
        <taxon>Caligidae</taxon>
        <taxon>Caligus</taxon>
    </lineage>
</organism>
<evidence type="ECO:0000313" key="2">
    <source>
        <dbReference type="Proteomes" id="UP000595437"/>
    </source>
</evidence>
<accession>A0A7T8KF34</accession>
<evidence type="ECO:0000313" key="1">
    <source>
        <dbReference type="EMBL" id="QQP54765.1"/>
    </source>
</evidence>
<sequence>ENSAYLHSRGVKINQKVYFDMMSMQCFLGSKAGMGGFVLLPARWRTVSYSKISSGL</sequence>
<dbReference type="Proteomes" id="UP000595437">
    <property type="component" value="Chromosome 5"/>
</dbReference>
<dbReference type="AlphaFoldDB" id="A0A7T8KF34"/>
<dbReference type="EMBL" id="CP045894">
    <property type="protein sequence ID" value="QQP54765.1"/>
    <property type="molecule type" value="Genomic_DNA"/>
</dbReference>
<keyword evidence="2" id="KW-1185">Reference proteome</keyword>
<gene>
    <name evidence="1" type="ORF">FKW44_007704</name>
</gene>
<reference evidence="2" key="1">
    <citation type="submission" date="2021-01" db="EMBL/GenBank/DDBJ databases">
        <title>Caligus Genome Assembly.</title>
        <authorList>
            <person name="Gallardo-Escarate C."/>
        </authorList>
    </citation>
    <scope>NUCLEOTIDE SEQUENCE [LARGE SCALE GENOMIC DNA]</scope>
</reference>
<protein>
    <submittedName>
        <fullName evidence="1">Uncharacterized protein</fullName>
    </submittedName>
</protein>
<feature type="non-terminal residue" evidence="1">
    <location>
        <position position="56"/>
    </location>
</feature>